<feature type="compositionally biased region" description="Pro residues" evidence="1">
    <location>
        <begin position="91"/>
        <end position="102"/>
    </location>
</feature>
<accession>A0A821QME8</accession>
<evidence type="ECO:0000313" key="3">
    <source>
        <dbReference type="Proteomes" id="UP000663880"/>
    </source>
</evidence>
<evidence type="ECO:0000313" key="2">
    <source>
        <dbReference type="EMBL" id="CAF4827777.1"/>
    </source>
</evidence>
<feature type="region of interest" description="Disordered" evidence="1">
    <location>
        <begin position="86"/>
        <end position="109"/>
    </location>
</feature>
<proteinExistence type="predicted"/>
<dbReference type="EMBL" id="CAJOBZ010000009">
    <property type="protein sequence ID" value="CAF4827777.1"/>
    <property type="molecule type" value="Genomic_DNA"/>
</dbReference>
<gene>
    <name evidence="2" type="ORF">PMACD_LOCUS5036</name>
</gene>
<dbReference type="OrthoDB" id="7314963at2759"/>
<comment type="caution">
    <text evidence="2">The sequence shown here is derived from an EMBL/GenBank/DDBJ whole genome shotgun (WGS) entry which is preliminary data.</text>
</comment>
<dbReference type="Proteomes" id="UP000663880">
    <property type="component" value="Unassembled WGS sequence"/>
</dbReference>
<protein>
    <submittedName>
        <fullName evidence="2">Uncharacterized protein</fullName>
    </submittedName>
</protein>
<sequence length="178" mass="19671">MGRTRKAQAASEADVRNDRSFNRCSGSRLRVRRGSSLTDLDKLRCSTGSSGGGSIGDLMNMFSGSATSIGSDSLVARTVPLETVRRNIPPISTPPPRPPPSPLIHTSRPVGPLTMAQRTLRFSRLLKYQPCSTDVTIVLRVLWHHKNKIESEINYPDTKIYVIDIIFDELADMYVESA</sequence>
<reference evidence="2" key="1">
    <citation type="submission" date="2021-02" db="EMBL/GenBank/DDBJ databases">
        <authorList>
            <person name="Steward A R."/>
        </authorList>
    </citation>
    <scope>NUCLEOTIDE SEQUENCE</scope>
</reference>
<evidence type="ECO:0000256" key="1">
    <source>
        <dbReference type="SAM" id="MobiDB-lite"/>
    </source>
</evidence>
<keyword evidence="3" id="KW-1185">Reference proteome</keyword>
<name>A0A821QME8_9NEOP</name>
<dbReference type="AlphaFoldDB" id="A0A821QME8"/>
<organism evidence="2 3">
    <name type="scientific">Pieris macdunnoughi</name>
    <dbReference type="NCBI Taxonomy" id="345717"/>
    <lineage>
        <taxon>Eukaryota</taxon>
        <taxon>Metazoa</taxon>
        <taxon>Ecdysozoa</taxon>
        <taxon>Arthropoda</taxon>
        <taxon>Hexapoda</taxon>
        <taxon>Insecta</taxon>
        <taxon>Pterygota</taxon>
        <taxon>Neoptera</taxon>
        <taxon>Endopterygota</taxon>
        <taxon>Lepidoptera</taxon>
        <taxon>Glossata</taxon>
        <taxon>Ditrysia</taxon>
        <taxon>Papilionoidea</taxon>
        <taxon>Pieridae</taxon>
        <taxon>Pierinae</taxon>
        <taxon>Pieris</taxon>
    </lineage>
</organism>